<accession>A0ABS9UX27</accession>
<keyword evidence="5" id="KW-1185">Reference proteome</keyword>
<evidence type="ECO:0000256" key="2">
    <source>
        <dbReference type="ARBA" id="ARBA00022898"/>
    </source>
</evidence>
<name>A0ABS9UX27_9BACT</name>
<proteinExistence type="predicted"/>
<dbReference type="Gene3D" id="3.20.20.10">
    <property type="entry name" value="Alanine racemase"/>
    <property type="match status" value="1"/>
</dbReference>
<dbReference type="PRINTS" id="PR01179">
    <property type="entry name" value="ODADCRBXLASE"/>
</dbReference>
<dbReference type="InterPro" id="IPR022644">
    <property type="entry name" value="De-COase2_N"/>
</dbReference>
<dbReference type="Pfam" id="PF02784">
    <property type="entry name" value="Orn_Arg_deC_N"/>
    <property type="match status" value="1"/>
</dbReference>
<dbReference type="RefSeq" id="WP_241347068.1">
    <property type="nucleotide sequence ID" value="NZ_JAKZGP010000007.1"/>
</dbReference>
<comment type="cofactor">
    <cofactor evidence="1">
        <name>pyridoxal 5'-phosphate</name>
        <dbReference type="ChEBI" id="CHEBI:597326"/>
    </cofactor>
</comment>
<reference evidence="4" key="1">
    <citation type="submission" date="2022-03" db="EMBL/GenBank/DDBJ databases">
        <title>De novo assembled genomes of Belliella spp. (Cyclobacteriaceae) strains.</title>
        <authorList>
            <person name="Szabo A."/>
            <person name="Korponai K."/>
            <person name="Felfoldi T."/>
        </authorList>
    </citation>
    <scope>NUCLEOTIDE SEQUENCE</scope>
    <source>
        <strain evidence="4">DSM 111904</strain>
    </source>
</reference>
<evidence type="ECO:0000259" key="3">
    <source>
        <dbReference type="Pfam" id="PF02784"/>
    </source>
</evidence>
<feature type="domain" description="Orn/DAP/Arg decarboxylase 2 N-terminal" evidence="3">
    <location>
        <begin position="46"/>
        <end position="264"/>
    </location>
</feature>
<dbReference type="Proteomes" id="UP001165489">
    <property type="component" value="Unassembled WGS sequence"/>
</dbReference>
<evidence type="ECO:0000313" key="5">
    <source>
        <dbReference type="Proteomes" id="UP001165489"/>
    </source>
</evidence>
<organism evidence="4 5">
    <name type="scientific">Belliella filtrata</name>
    <dbReference type="NCBI Taxonomy" id="2923435"/>
    <lineage>
        <taxon>Bacteria</taxon>
        <taxon>Pseudomonadati</taxon>
        <taxon>Bacteroidota</taxon>
        <taxon>Cytophagia</taxon>
        <taxon>Cytophagales</taxon>
        <taxon>Cyclobacteriaceae</taxon>
        <taxon>Belliella</taxon>
    </lineage>
</organism>
<dbReference type="PANTHER" id="PTHR43727">
    <property type="entry name" value="DIAMINOPIMELATE DECARBOXYLASE"/>
    <property type="match status" value="1"/>
</dbReference>
<dbReference type="SUPFAM" id="SSF50621">
    <property type="entry name" value="Alanine racemase C-terminal domain-like"/>
    <property type="match status" value="1"/>
</dbReference>
<dbReference type="InterPro" id="IPR009006">
    <property type="entry name" value="Ala_racemase/Decarboxylase_C"/>
</dbReference>
<gene>
    <name evidence="4" type="ORF">MM239_04800</name>
</gene>
<dbReference type="PROSITE" id="PS00878">
    <property type="entry name" value="ODR_DC_2_1"/>
    <property type="match status" value="1"/>
</dbReference>
<evidence type="ECO:0000256" key="1">
    <source>
        <dbReference type="ARBA" id="ARBA00001933"/>
    </source>
</evidence>
<dbReference type="EMBL" id="JAKZGP010000007">
    <property type="protein sequence ID" value="MCH7408704.1"/>
    <property type="molecule type" value="Genomic_DNA"/>
</dbReference>
<dbReference type="InterPro" id="IPR022653">
    <property type="entry name" value="De-COase2_pyr-phos_BS"/>
</dbReference>
<dbReference type="InterPro" id="IPR000183">
    <property type="entry name" value="Orn/DAP/Arg_de-COase"/>
</dbReference>
<evidence type="ECO:0000313" key="4">
    <source>
        <dbReference type="EMBL" id="MCH7408704.1"/>
    </source>
</evidence>
<dbReference type="Gene3D" id="2.40.37.10">
    <property type="entry name" value="Lyase, Ornithine Decarboxylase, Chain A, domain 1"/>
    <property type="match status" value="1"/>
</dbReference>
<keyword evidence="2" id="KW-0663">Pyridoxal phosphate</keyword>
<dbReference type="InterPro" id="IPR029066">
    <property type="entry name" value="PLP-binding_barrel"/>
</dbReference>
<dbReference type="SUPFAM" id="SSF51419">
    <property type="entry name" value="PLP-binding barrel"/>
    <property type="match status" value="1"/>
</dbReference>
<comment type="caution">
    <text evidence="4">The sequence shown here is derived from an EMBL/GenBank/DDBJ whole genome shotgun (WGS) entry which is preliminary data.</text>
</comment>
<dbReference type="PANTHER" id="PTHR43727:SF2">
    <property type="entry name" value="GROUP IV DECARBOXYLASE"/>
    <property type="match status" value="1"/>
</dbReference>
<protein>
    <submittedName>
        <fullName evidence="4">Y4yA family PLP-dependent enzyme</fullName>
    </submittedName>
</protein>
<sequence>MKYLPLTPILHPWIEELNKDHDLIFDWISKFGSPINLINLDVFGENFQEFEQVFNKYGLKHKIFFARKSNKCKSLVWAAKELGFGVDTASIEELEDCVAIGLEASSITVTAAIKNQKLIEYAVKHQIPLILDNEDECDLLQKVLQEYDETLNVGIRLSGFRHKEQRLYSRFGFDVEKVKDFLFLHFNPRGKFNRLNFDGFHFHLNGYSVSERASALFQTIALADEIRPHGFDTSFIDIGGGILMNYLASAAEWDEFHQALKESAKNEKEEVTFQKDLLGMTLQNGQVVGEPKVYPYFNKLSQGKFIEEILLTEKQGQRCYDLLNERNIELRIEPGRSILAQAGLTVAKVAYRKQDAEGRLLVGLEMNKSQMTSASADFLVDPLFIPQEKLNSEPCEVYFVGGYCLEQDFILKRCIRLPQFPQIGDLLCFVNTAGYMMHFYERQAHGFDLAKNLIIGTKRTWEAKSDEIFWEARLNT</sequence>